<comment type="pathway">
    <text evidence="2">Cell wall biogenesis; peptidoglycan biosynthesis.</text>
</comment>
<evidence type="ECO:0000256" key="2">
    <source>
        <dbReference type="ARBA" id="ARBA00004752"/>
    </source>
</evidence>
<dbReference type="InterPro" id="IPR015956">
    <property type="entry name" value="Peniciliin-bd_prot_C_sf"/>
</dbReference>
<dbReference type="Gene3D" id="3.40.710.10">
    <property type="entry name" value="DD-peptidase/beta-lactamase superfamily"/>
    <property type="match status" value="1"/>
</dbReference>
<dbReference type="PANTHER" id="PTHR21581:SF6">
    <property type="entry name" value="TRAFFICKING PROTEIN PARTICLE COMPLEX SUBUNIT 12"/>
    <property type="match status" value="1"/>
</dbReference>
<dbReference type="SUPFAM" id="SSF69189">
    <property type="entry name" value="Penicillin-binding protein associated domain"/>
    <property type="match status" value="1"/>
</dbReference>
<evidence type="ECO:0000256" key="8">
    <source>
        <dbReference type="ARBA" id="ARBA00022801"/>
    </source>
</evidence>
<dbReference type="Pfam" id="PF00768">
    <property type="entry name" value="Peptidase_S11"/>
    <property type="match status" value="1"/>
</dbReference>
<evidence type="ECO:0000256" key="10">
    <source>
        <dbReference type="ARBA" id="ARBA00022984"/>
    </source>
</evidence>
<comment type="similarity">
    <text evidence="3 13">Belongs to the peptidase S11 family.</text>
</comment>
<dbReference type="Pfam" id="PF07943">
    <property type="entry name" value="PBP5_C"/>
    <property type="match status" value="1"/>
</dbReference>
<dbReference type="EC" id="3.4.16.4" evidence="4"/>
<name>A0ABU0N0X5_9FIRM</name>
<keyword evidence="17" id="KW-1185">Reference proteome</keyword>
<proteinExistence type="inferred from homology"/>
<dbReference type="InterPro" id="IPR037167">
    <property type="entry name" value="Peptidase_S11_C_sf"/>
</dbReference>
<comment type="caution">
    <text evidence="16">The sequence shown here is derived from an EMBL/GenBank/DDBJ whole genome shotgun (WGS) entry which is preliminary data.</text>
</comment>
<reference evidence="16 17" key="1">
    <citation type="submission" date="2023-07" db="EMBL/GenBank/DDBJ databases">
        <title>Genomic Encyclopedia of Type Strains, Phase IV (KMG-IV): sequencing the most valuable type-strain genomes for metagenomic binning, comparative biology and taxonomic classification.</title>
        <authorList>
            <person name="Goeker M."/>
        </authorList>
    </citation>
    <scope>NUCLEOTIDE SEQUENCE [LARGE SCALE GENOMIC DNA]</scope>
    <source>
        <strain evidence="16 17">DSM 15049</strain>
    </source>
</reference>
<keyword evidence="14" id="KW-0812">Transmembrane</keyword>
<organism evidence="16 17">
    <name type="scientific">Paraclostridium ghonii</name>
    <dbReference type="NCBI Taxonomy" id="29358"/>
    <lineage>
        <taxon>Bacteria</taxon>
        <taxon>Bacillati</taxon>
        <taxon>Bacillota</taxon>
        <taxon>Clostridia</taxon>
        <taxon>Peptostreptococcales</taxon>
        <taxon>Peptostreptococcaceae</taxon>
        <taxon>Paraclostridium</taxon>
    </lineage>
</organism>
<sequence length="454" mass="51065">MFKKISILLSFIITFVNLFAFGNISFAQTPQPNISAEYAVLMDYTSGKVLYEKNSNSKLSPASTTKMWTAYLTLKYVKNLDEVVTVGNIGKIDGTSMHLVPGEQVTVRQLLEGLLLVSGNDAAVVLAQHVSGSIPDFVDLMNDEAKKVGAINTHFNNPNGLPDSDHYTTAYDMALMAREAMNNDEFRNIVNKKTLKVPPTNISPERTFVNTNKFLTGTTNIPYNGTNTDIKYDIVDGIKTGFTDDAGKCLLSSAKKNDMRLISTVFKTDGEPNLYTDSRTLLDYGFNNFNSKKVIDKNDFEDSKFIWYAKGRKLDYSPKYSYYTVINTGDSAPKFETKTKLNTIKLPIKKGDTVGTLEIYQDKEKNPVANVPIVAQNDVVNIFSLLLNNSIVKNMQSVLIIGALLIITFVILVLIIKKVRNIKRKKLIYDKNKSIYSNKKNDIYTSNKRRRRRH</sequence>
<gene>
    <name evidence="16" type="ORF">QOZ92_001928</name>
</gene>
<evidence type="ECO:0000313" key="16">
    <source>
        <dbReference type="EMBL" id="MDQ0556812.1"/>
    </source>
</evidence>
<keyword evidence="11" id="KW-0961">Cell wall biogenesis/degradation</keyword>
<protein>
    <recommendedName>
        <fullName evidence="4">serine-type D-Ala-D-Ala carboxypeptidase</fullName>
        <ecNumber evidence="4">3.4.16.4</ecNumber>
    </recommendedName>
</protein>
<evidence type="ECO:0000256" key="11">
    <source>
        <dbReference type="ARBA" id="ARBA00023316"/>
    </source>
</evidence>
<evidence type="ECO:0000256" key="7">
    <source>
        <dbReference type="ARBA" id="ARBA00022729"/>
    </source>
</evidence>
<keyword evidence="14" id="KW-0472">Membrane</keyword>
<dbReference type="RefSeq" id="WP_307506901.1">
    <property type="nucleotide sequence ID" value="NZ_BAAACE010000005.1"/>
</dbReference>
<evidence type="ECO:0000256" key="4">
    <source>
        <dbReference type="ARBA" id="ARBA00012448"/>
    </source>
</evidence>
<keyword evidence="10" id="KW-0573">Peptidoglycan synthesis</keyword>
<comment type="catalytic activity">
    <reaction evidence="12">
        <text>Preferential cleavage: (Ac)2-L-Lys-D-Ala-|-D-Ala. Also transpeptidation of peptidyl-alanyl moieties that are N-acyl substituents of D-alanine.</text>
        <dbReference type="EC" id="3.4.16.4"/>
    </reaction>
</comment>
<feature type="transmembrane region" description="Helical" evidence="14">
    <location>
        <begin position="398"/>
        <end position="416"/>
    </location>
</feature>
<accession>A0ABU0N0X5</accession>
<dbReference type="InterPro" id="IPR012907">
    <property type="entry name" value="Peptidase_S11_C"/>
</dbReference>
<evidence type="ECO:0000256" key="1">
    <source>
        <dbReference type="ARBA" id="ARBA00003217"/>
    </source>
</evidence>
<keyword evidence="6" id="KW-0645">Protease</keyword>
<evidence type="ECO:0000256" key="12">
    <source>
        <dbReference type="ARBA" id="ARBA00034000"/>
    </source>
</evidence>
<keyword evidence="14" id="KW-1133">Transmembrane helix</keyword>
<dbReference type="Gene3D" id="2.60.410.10">
    <property type="entry name" value="D-Ala-D-Ala carboxypeptidase, C-terminal domain"/>
    <property type="match status" value="1"/>
</dbReference>
<keyword evidence="5 16" id="KW-0121">Carboxypeptidase</keyword>
<evidence type="ECO:0000313" key="17">
    <source>
        <dbReference type="Proteomes" id="UP001232584"/>
    </source>
</evidence>
<dbReference type="SUPFAM" id="SSF56601">
    <property type="entry name" value="beta-lactamase/transpeptidase-like"/>
    <property type="match status" value="1"/>
</dbReference>
<evidence type="ECO:0000256" key="5">
    <source>
        <dbReference type="ARBA" id="ARBA00022645"/>
    </source>
</evidence>
<evidence type="ECO:0000256" key="6">
    <source>
        <dbReference type="ARBA" id="ARBA00022670"/>
    </source>
</evidence>
<evidence type="ECO:0000259" key="15">
    <source>
        <dbReference type="SMART" id="SM00936"/>
    </source>
</evidence>
<dbReference type="InterPro" id="IPR018044">
    <property type="entry name" value="Peptidase_S11"/>
</dbReference>
<evidence type="ECO:0000256" key="3">
    <source>
        <dbReference type="ARBA" id="ARBA00007164"/>
    </source>
</evidence>
<keyword evidence="7" id="KW-0732">Signal</keyword>
<dbReference type="PRINTS" id="PR00725">
    <property type="entry name" value="DADACBPTASE1"/>
</dbReference>
<dbReference type="InterPro" id="IPR001967">
    <property type="entry name" value="Peptidase_S11_N"/>
</dbReference>
<feature type="domain" description="Peptidase S11 D-Ala-D-Ala carboxypeptidase A C-terminal" evidence="15">
    <location>
        <begin position="289"/>
        <end position="381"/>
    </location>
</feature>
<dbReference type="Proteomes" id="UP001232584">
    <property type="component" value="Unassembled WGS sequence"/>
</dbReference>
<dbReference type="EMBL" id="JAUSWG010000007">
    <property type="protein sequence ID" value="MDQ0556812.1"/>
    <property type="molecule type" value="Genomic_DNA"/>
</dbReference>
<evidence type="ECO:0000256" key="14">
    <source>
        <dbReference type="SAM" id="Phobius"/>
    </source>
</evidence>
<dbReference type="SMART" id="SM00936">
    <property type="entry name" value="PBP5_C"/>
    <property type="match status" value="1"/>
</dbReference>
<dbReference type="PANTHER" id="PTHR21581">
    <property type="entry name" value="D-ALANYL-D-ALANINE CARBOXYPEPTIDASE"/>
    <property type="match status" value="1"/>
</dbReference>
<evidence type="ECO:0000256" key="13">
    <source>
        <dbReference type="RuleBase" id="RU004016"/>
    </source>
</evidence>
<dbReference type="InterPro" id="IPR012338">
    <property type="entry name" value="Beta-lactam/transpept-like"/>
</dbReference>
<keyword evidence="9" id="KW-0133">Cell shape</keyword>
<evidence type="ECO:0000256" key="9">
    <source>
        <dbReference type="ARBA" id="ARBA00022960"/>
    </source>
</evidence>
<comment type="function">
    <text evidence="1">Removes C-terminal D-alanyl residues from sugar-peptide cell wall precursors.</text>
</comment>
<dbReference type="GO" id="GO:0009002">
    <property type="term" value="F:serine-type D-Ala-D-Ala carboxypeptidase activity"/>
    <property type="evidence" value="ECO:0007669"/>
    <property type="project" value="UniProtKB-EC"/>
</dbReference>
<keyword evidence="8 16" id="KW-0378">Hydrolase</keyword>